<evidence type="ECO:0000256" key="4">
    <source>
        <dbReference type="ARBA" id="ARBA00022989"/>
    </source>
</evidence>
<organism evidence="9 10">
    <name type="scientific">Ostreobium quekettii</name>
    <dbReference type="NCBI Taxonomy" id="121088"/>
    <lineage>
        <taxon>Eukaryota</taxon>
        <taxon>Viridiplantae</taxon>
        <taxon>Chlorophyta</taxon>
        <taxon>core chlorophytes</taxon>
        <taxon>Ulvophyceae</taxon>
        <taxon>TCBD clade</taxon>
        <taxon>Bryopsidales</taxon>
        <taxon>Ostreobineae</taxon>
        <taxon>Ostreobiaceae</taxon>
        <taxon>Ostreobium</taxon>
    </lineage>
</organism>
<evidence type="ECO:0000256" key="7">
    <source>
        <dbReference type="SAM" id="Phobius"/>
    </source>
</evidence>
<feature type="region of interest" description="Disordered" evidence="6">
    <location>
        <begin position="553"/>
        <end position="583"/>
    </location>
</feature>
<feature type="transmembrane region" description="Helical" evidence="7">
    <location>
        <begin position="219"/>
        <end position="240"/>
    </location>
</feature>
<dbReference type="EMBL" id="CAJHUC010000559">
    <property type="protein sequence ID" value="CAD7696865.1"/>
    <property type="molecule type" value="Genomic_DNA"/>
</dbReference>
<dbReference type="PANTHER" id="PTHR23511:SF5">
    <property type="entry name" value="MAJOR FACILITATOR-TYPE TRANSPORTER HXNZ-RELATED"/>
    <property type="match status" value="1"/>
</dbReference>
<feature type="transmembrane region" description="Helical" evidence="7">
    <location>
        <begin position="324"/>
        <end position="344"/>
    </location>
</feature>
<feature type="transmembrane region" description="Helical" evidence="7">
    <location>
        <begin position="158"/>
        <end position="179"/>
    </location>
</feature>
<evidence type="ECO:0000313" key="10">
    <source>
        <dbReference type="Proteomes" id="UP000708148"/>
    </source>
</evidence>
<feature type="transmembrane region" description="Helical" evidence="7">
    <location>
        <begin position="191"/>
        <end position="213"/>
    </location>
</feature>
<dbReference type="InterPro" id="IPR005828">
    <property type="entry name" value="MFS_sugar_transport-like"/>
</dbReference>
<keyword evidence="2" id="KW-0813">Transport</keyword>
<feature type="compositionally biased region" description="Basic and acidic residues" evidence="6">
    <location>
        <begin position="31"/>
        <end position="40"/>
    </location>
</feature>
<dbReference type="SUPFAM" id="SSF103473">
    <property type="entry name" value="MFS general substrate transporter"/>
    <property type="match status" value="1"/>
</dbReference>
<keyword evidence="5 7" id="KW-0472">Membrane</keyword>
<evidence type="ECO:0000313" key="9">
    <source>
        <dbReference type="EMBL" id="CAD7696865.1"/>
    </source>
</evidence>
<dbReference type="GO" id="GO:0016020">
    <property type="term" value="C:membrane"/>
    <property type="evidence" value="ECO:0007669"/>
    <property type="project" value="UniProtKB-SubCell"/>
</dbReference>
<name>A0A8S1IT99_9CHLO</name>
<sequence length="583" mass="63684">MSHEHAEASPKRSDGSKLISPFQTLSDEPFSEQRGDEEAAARPAGPSPTYTVEDALNAIGFGWFQGLMMLYTGFAWMSDAIEMLLLSFITSAAKCDFGLNKHEKTAIGSTVFLGMMLGAYIWGAIADIKGRKVGFFSTAFLTAAFGFASAVAPDYGTLLLFRGIVGFGLGGVPVAFTLFTEFTPTVNRGKFLVIMQSFWTLGAIIEAGMAWIIMPRLGWRMLVGLSAIPMVFLLVFFPFIPESPHWLAVTGQMDKAEQVLQRIAKFNGKPMPSGHLTMPPKDAPLPVHNPPKWWNLFGWVWVKMRMLTDQLSRLLVPALKKTTLLLWFIWVTNALGYYGMVMLATELHGERNEACLVEEPDKPDMRDNDYRDIFITTTAESAGLVLAYFLVDWIGRKKSMTAFLTGCMVFLVPLLLDPSEGPETTFLYMSRASITGSFTVLFIYTPEVYPTAVRSLGFGASTSYSRLGGLFAPLLVVESVDSGEEHVAEAILLVMCGMAAAMAVMLPYETAGQELRETLEVEMTGTNPVYGLPGPSPAAQKGVPGAKKIVGMFKKPKEKRGSGDGGNDDVPNLEEAVENGVAL</sequence>
<keyword evidence="4 7" id="KW-1133">Transmembrane helix</keyword>
<evidence type="ECO:0000256" key="5">
    <source>
        <dbReference type="ARBA" id="ARBA00023136"/>
    </source>
</evidence>
<dbReference type="PROSITE" id="PS50850">
    <property type="entry name" value="MFS"/>
    <property type="match status" value="1"/>
</dbReference>
<comment type="caution">
    <text evidence="9">The sequence shown here is derived from an EMBL/GenBank/DDBJ whole genome shotgun (WGS) entry which is preliminary data.</text>
</comment>
<accession>A0A8S1IT99</accession>
<evidence type="ECO:0000256" key="3">
    <source>
        <dbReference type="ARBA" id="ARBA00022692"/>
    </source>
</evidence>
<keyword evidence="3 7" id="KW-0812">Transmembrane</keyword>
<feature type="transmembrane region" description="Helical" evidence="7">
    <location>
        <begin position="105"/>
        <end position="126"/>
    </location>
</feature>
<proteinExistence type="predicted"/>
<evidence type="ECO:0000256" key="1">
    <source>
        <dbReference type="ARBA" id="ARBA00004141"/>
    </source>
</evidence>
<feature type="region of interest" description="Disordered" evidence="6">
    <location>
        <begin position="1"/>
        <end position="48"/>
    </location>
</feature>
<dbReference type="InterPro" id="IPR036259">
    <property type="entry name" value="MFS_trans_sf"/>
</dbReference>
<dbReference type="GO" id="GO:0022857">
    <property type="term" value="F:transmembrane transporter activity"/>
    <property type="evidence" value="ECO:0007669"/>
    <property type="project" value="InterPro"/>
</dbReference>
<feature type="transmembrane region" description="Helical" evidence="7">
    <location>
        <begin position="373"/>
        <end position="391"/>
    </location>
</feature>
<evidence type="ECO:0000259" key="8">
    <source>
        <dbReference type="PROSITE" id="PS50850"/>
    </source>
</evidence>
<dbReference type="Proteomes" id="UP000708148">
    <property type="component" value="Unassembled WGS sequence"/>
</dbReference>
<dbReference type="OrthoDB" id="512346at2759"/>
<dbReference type="AlphaFoldDB" id="A0A8S1IT99"/>
<dbReference type="InterPro" id="IPR020846">
    <property type="entry name" value="MFS_dom"/>
</dbReference>
<feature type="transmembrane region" description="Helical" evidence="7">
    <location>
        <begin position="133"/>
        <end position="152"/>
    </location>
</feature>
<reference evidence="9" key="1">
    <citation type="submission" date="2020-12" db="EMBL/GenBank/DDBJ databases">
        <authorList>
            <person name="Iha C."/>
        </authorList>
    </citation>
    <scope>NUCLEOTIDE SEQUENCE</scope>
</reference>
<evidence type="ECO:0000256" key="2">
    <source>
        <dbReference type="ARBA" id="ARBA00022448"/>
    </source>
</evidence>
<feature type="domain" description="Major facilitator superfamily (MFS) profile" evidence="8">
    <location>
        <begin position="68"/>
        <end position="511"/>
    </location>
</feature>
<protein>
    <recommendedName>
        <fullName evidence="8">Major facilitator superfamily (MFS) profile domain-containing protein</fullName>
    </recommendedName>
</protein>
<evidence type="ECO:0000256" key="6">
    <source>
        <dbReference type="SAM" id="MobiDB-lite"/>
    </source>
</evidence>
<dbReference type="Pfam" id="PF00083">
    <property type="entry name" value="Sugar_tr"/>
    <property type="match status" value="1"/>
</dbReference>
<keyword evidence="10" id="KW-1185">Reference proteome</keyword>
<dbReference type="Gene3D" id="1.20.1250.20">
    <property type="entry name" value="MFS general substrate transporter like domains"/>
    <property type="match status" value="1"/>
</dbReference>
<dbReference type="PANTHER" id="PTHR23511">
    <property type="entry name" value="SYNAPTIC VESICLE GLYCOPROTEIN 2"/>
    <property type="match status" value="1"/>
</dbReference>
<gene>
    <name evidence="9" type="ORF">OSTQU699_LOCUS2226</name>
</gene>
<feature type="compositionally biased region" description="Basic and acidic residues" evidence="6">
    <location>
        <begin position="1"/>
        <end position="15"/>
    </location>
</feature>
<comment type="subcellular location">
    <subcellularLocation>
        <location evidence="1">Membrane</location>
        <topology evidence="1">Multi-pass membrane protein</topology>
    </subcellularLocation>
</comment>